<dbReference type="PANTHER" id="PTHR36681:SF3">
    <property type="entry name" value="NUCLEAR GTPASE, GERMINAL CENTER-ASSOCIATED, TANDEM DUPLICATE 3"/>
    <property type="match status" value="1"/>
</dbReference>
<sequence>PNDDPLTYSPERAYEEVGQLLDALEYQLKRINLRNLPMRKDVWQRECNRIQSEQLAPVLIAVCGVTGAGKSSLLNAVLEDNLVPTSGMSVITEVQYHDKETIIGEVEFLTLAEWKEEVVSLIEEIRINETGSEVEVASHKCIPT</sequence>
<evidence type="ECO:0000313" key="3">
    <source>
        <dbReference type="Proteomes" id="UP000663850"/>
    </source>
</evidence>
<evidence type="ECO:0000259" key="1">
    <source>
        <dbReference type="Pfam" id="PF00350"/>
    </source>
</evidence>
<dbReference type="AlphaFoldDB" id="A0A8H3CFS0"/>
<dbReference type="Proteomes" id="UP000663850">
    <property type="component" value="Unassembled WGS sequence"/>
</dbReference>
<comment type="caution">
    <text evidence="2">The sequence shown here is derived from an EMBL/GenBank/DDBJ whole genome shotgun (WGS) entry which is preliminary data.</text>
</comment>
<accession>A0A8H3CFS0</accession>
<dbReference type="InterPro" id="IPR045063">
    <property type="entry name" value="Dynamin_N"/>
</dbReference>
<gene>
    <name evidence="2" type="ORF">RDB_LOCUS77957</name>
</gene>
<organism evidence="2 3">
    <name type="scientific">Rhizoctonia solani</name>
    <dbReference type="NCBI Taxonomy" id="456999"/>
    <lineage>
        <taxon>Eukaryota</taxon>
        <taxon>Fungi</taxon>
        <taxon>Dikarya</taxon>
        <taxon>Basidiomycota</taxon>
        <taxon>Agaricomycotina</taxon>
        <taxon>Agaricomycetes</taxon>
        <taxon>Cantharellales</taxon>
        <taxon>Ceratobasidiaceae</taxon>
        <taxon>Rhizoctonia</taxon>
    </lineage>
</organism>
<dbReference type="EMBL" id="CAJMWZ010004074">
    <property type="protein sequence ID" value="CAE6483970.1"/>
    <property type="molecule type" value="Genomic_DNA"/>
</dbReference>
<reference evidence="2" key="1">
    <citation type="submission" date="2021-01" db="EMBL/GenBank/DDBJ databases">
        <authorList>
            <person name="Kaushik A."/>
        </authorList>
    </citation>
    <scope>NUCLEOTIDE SEQUENCE</scope>
    <source>
        <strain evidence="2">Type strain: AG8-Rh-89/</strain>
    </source>
</reference>
<proteinExistence type="predicted"/>
<feature type="non-terminal residue" evidence="2">
    <location>
        <position position="1"/>
    </location>
</feature>
<feature type="domain" description="Dynamin N-terminal" evidence="1">
    <location>
        <begin position="60"/>
        <end position="107"/>
    </location>
</feature>
<dbReference type="Pfam" id="PF00350">
    <property type="entry name" value="Dynamin_N"/>
    <property type="match status" value="1"/>
</dbReference>
<protein>
    <recommendedName>
        <fullName evidence="1">Dynamin N-terminal domain-containing protein</fullName>
    </recommendedName>
</protein>
<dbReference type="InterPro" id="IPR027417">
    <property type="entry name" value="P-loop_NTPase"/>
</dbReference>
<evidence type="ECO:0000313" key="2">
    <source>
        <dbReference type="EMBL" id="CAE6483970.1"/>
    </source>
</evidence>
<name>A0A8H3CFS0_9AGAM</name>
<dbReference type="SUPFAM" id="SSF52540">
    <property type="entry name" value="P-loop containing nucleoside triphosphate hydrolases"/>
    <property type="match status" value="1"/>
</dbReference>
<dbReference type="PANTHER" id="PTHR36681">
    <property type="entry name" value="NUCLEAR GTPASE, GERMINAL CENTER-ASSOCIATED, TANDEM DUPLICATE 3"/>
    <property type="match status" value="1"/>
</dbReference>
<dbReference type="Gene3D" id="3.40.50.300">
    <property type="entry name" value="P-loop containing nucleotide triphosphate hydrolases"/>
    <property type="match status" value="1"/>
</dbReference>